<comment type="caution">
    <text evidence="1">The sequence shown here is derived from an EMBL/GenBank/DDBJ whole genome shotgun (WGS) entry which is preliminary data.</text>
</comment>
<keyword evidence="2" id="KW-1185">Reference proteome</keyword>
<evidence type="ECO:0000313" key="2">
    <source>
        <dbReference type="Proteomes" id="UP000054721"/>
    </source>
</evidence>
<gene>
    <name evidence="1" type="ORF">T02_10769</name>
</gene>
<evidence type="ECO:0000313" key="1">
    <source>
        <dbReference type="EMBL" id="KRZ46935.1"/>
    </source>
</evidence>
<accession>A0A0V1KI93</accession>
<proteinExistence type="predicted"/>
<sequence>MDSYHTPIAPSPNTFPLEPHPTRSLFFLTVLEVALEGSDLFP</sequence>
<dbReference type="AlphaFoldDB" id="A0A0V1KI93"/>
<organism evidence="1 2">
    <name type="scientific">Trichinella nativa</name>
    <dbReference type="NCBI Taxonomy" id="6335"/>
    <lineage>
        <taxon>Eukaryota</taxon>
        <taxon>Metazoa</taxon>
        <taxon>Ecdysozoa</taxon>
        <taxon>Nematoda</taxon>
        <taxon>Enoplea</taxon>
        <taxon>Dorylaimia</taxon>
        <taxon>Trichinellida</taxon>
        <taxon>Trichinellidae</taxon>
        <taxon>Trichinella</taxon>
    </lineage>
</organism>
<reference evidence="1 2" key="1">
    <citation type="submission" date="2015-05" db="EMBL/GenBank/DDBJ databases">
        <title>Evolution of Trichinella species and genotypes.</title>
        <authorList>
            <person name="Korhonen P.K."/>
            <person name="Edoardo P."/>
            <person name="Giuseppe L.R."/>
            <person name="Gasser R.B."/>
        </authorList>
    </citation>
    <scope>NUCLEOTIDE SEQUENCE [LARGE SCALE GENOMIC DNA]</scope>
    <source>
        <strain evidence="1">ISS10</strain>
    </source>
</reference>
<dbReference type="Proteomes" id="UP000054721">
    <property type="component" value="Unassembled WGS sequence"/>
</dbReference>
<dbReference type="EMBL" id="JYDW01001762">
    <property type="protein sequence ID" value="KRZ46935.1"/>
    <property type="molecule type" value="Genomic_DNA"/>
</dbReference>
<protein>
    <submittedName>
        <fullName evidence="1">Uncharacterized protein</fullName>
    </submittedName>
</protein>
<name>A0A0V1KI93_9BILA</name>